<sequence length="119" mass="13225">MSKRSIIKSITSSKTLANVLQKVADKKNEIILQIYAKPGAKRNKVTDISVEFIGIQLAAQPRDGKANDELLLYISELFNIKKSDICMVRGGTSRVKTIKVSTDKSEDDIRSLLESEIKS</sequence>
<dbReference type="HAMAP" id="MF_00634">
    <property type="entry name" value="UPF0235"/>
    <property type="match status" value="1"/>
</dbReference>
<dbReference type="SUPFAM" id="SSF69786">
    <property type="entry name" value="YggU-like"/>
    <property type="match status" value="1"/>
</dbReference>
<dbReference type="InterPro" id="IPR036591">
    <property type="entry name" value="YggU-like_sf"/>
</dbReference>
<dbReference type="Pfam" id="PF02594">
    <property type="entry name" value="DUF167"/>
    <property type="match status" value="1"/>
</dbReference>
<proteinExistence type="inferred from homology"/>
<dbReference type="NCBIfam" id="TIGR00251">
    <property type="entry name" value="DUF167 family protein"/>
    <property type="match status" value="1"/>
</dbReference>
<dbReference type="Proteomes" id="UP001652625">
    <property type="component" value="Chromosome 13"/>
</dbReference>
<comment type="similarity">
    <text evidence="1">Belongs to the UPF0235 family.</text>
</comment>
<keyword evidence="2" id="KW-1185">Reference proteome</keyword>
<dbReference type="InterPro" id="IPR003746">
    <property type="entry name" value="DUF167"/>
</dbReference>
<dbReference type="SMART" id="SM01152">
    <property type="entry name" value="DUF167"/>
    <property type="match status" value="1"/>
</dbReference>
<accession>A0ABM4D9F1</accession>
<evidence type="ECO:0000313" key="3">
    <source>
        <dbReference type="RefSeq" id="XP_065670964.1"/>
    </source>
</evidence>
<gene>
    <name evidence="3" type="primary">LOC136089187</name>
</gene>
<dbReference type="RefSeq" id="XP_065670964.1">
    <property type="nucleotide sequence ID" value="XM_065814892.1"/>
</dbReference>
<evidence type="ECO:0000313" key="2">
    <source>
        <dbReference type="Proteomes" id="UP001652625"/>
    </source>
</evidence>
<dbReference type="PANTHER" id="PTHR13420:SF7">
    <property type="entry name" value="UPF0235 PROTEIN C15ORF40"/>
    <property type="match status" value="1"/>
</dbReference>
<reference evidence="3" key="1">
    <citation type="submission" date="2025-08" db="UniProtKB">
        <authorList>
            <consortium name="RefSeq"/>
        </authorList>
    </citation>
    <scope>IDENTIFICATION</scope>
</reference>
<organism evidence="2 3">
    <name type="scientific">Hydra vulgaris</name>
    <name type="common">Hydra</name>
    <name type="synonym">Hydra attenuata</name>
    <dbReference type="NCBI Taxonomy" id="6087"/>
    <lineage>
        <taxon>Eukaryota</taxon>
        <taxon>Metazoa</taxon>
        <taxon>Cnidaria</taxon>
        <taxon>Hydrozoa</taxon>
        <taxon>Hydroidolina</taxon>
        <taxon>Anthoathecata</taxon>
        <taxon>Aplanulata</taxon>
        <taxon>Hydridae</taxon>
        <taxon>Hydra</taxon>
    </lineage>
</organism>
<name>A0ABM4D9F1_HYDVU</name>
<dbReference type="PANTHER" id="PTHR13420">
    <property type="entry name" value="UPF0235 PROTEIN C15ORF40"/>
    <property type="match status" value="1"/>
</dbReference>
<evidence type="ECO:0000256" key="1">
    <source>
        <dbReference type="ARBA" id="ARBA00010364"/>
    </source>
</evidence>
<protein>
    <submittedName>
        <fullName evidence="3">UPF0235 protein C15orf40 homolog</fullName>
    </submittedName>
</protein>
<dbReference type="GeneID" id="136089187"/>
<dbReference type="Gene3D" id="3.30.1200.10">
    <property type="entry name" value="YggU-like"/>
    <property type="match status" value="1"/>
</dbReference>